<dbReference type="SUPFAM" id="SSF81273">
    <property type="entry name" value="H-NS histone-like proteins"/>
    <property type="match status" value="1"/>
</dbReference>
<evidence type="ECO:0000256" key="5">
    <source>
        <dbReference type="SAM" id="MobiDB-lite"/>
    </source>
</evidence>
<protein>
    <submittedName>
        <fullName evidence="7">H-NS histone family protein</fullName>
    </submittedName>
</protein>
<dbReference type="RefSeq" id="WP_226614201.1">
    <property type="nucleotide sequence ID" value="NZ_JAJAQI010000085.1"/>
</dbReference>
<evidence type="ECO:0000313" key="7">
    <source>
        <dbReference type="EMBL" id="MCB4825351.1"/>
    </source>
</evidence>
<dbReference type="GO" id="GO:0001217">
    <property type="term" value="F:DNA-binding transcription repressor activity"/>
    <property type="evidence" value="ECO:0007669"/>
    <property type="project" value="TreeGrafter"/>
</dbReference>
<dbReference type="AlphaFoldDB" id="A0A9X1II85"/>
<reference evidence="7" key="1">
    <citation type="submission" date="2021-10" db="EMBL/GenBank/DDBJ databases">
        <title>Roseicella aerolatum sp. nov., isolated from aerosols of e-waste dismantling site.</title>
        <authorList>
            <person name="Qin T."/>
        </authorList>
    </citation>
    <scope>NUCLEOTIDE SEQUENCE</scope>
    <source>
        <strain evidence="7">GB24</strain>
    </source>
</reference>
<feature type="domain" description="DNA-binding protein H-NS-like C-terminal" evidence="6">
    <location>
        <begin position="94"/>
        <end position="141"/>
    </location>
</feature>
<dbReference type="GO" id="GO:0005829">
    <property type="term" value="C:cytosol"/>
    <property type="evidence" value="ECO:0007669"/>
    <property type="project" value="TreeGrafter"/>
</dbReference>
<dbReference type="GO" id="GO:0003681">
    <property type="term" value="F:bent DNA binding"/>
    <property type="evidence" value="ECO:0007669"/>
    <property type="project" value="TreeGrafter"/>
</dbReference>
<name>A0A9X1II85_9PROT</name>
<dbReference type="EMBL" id="JAJAQI010000085">
    <property type="protein sequence ID" value="MCB4825351.1"/>
    <property type="molecule type" value="Genomic_DNA"/>
</dbReference>
<dbReference type="GO" id="GO:0003680">
    <property type="term" value="F:minor groove of adenine-thymine-rich DNA binding"/>
    <property type="evidence" value="ECO:0007669"/>
    <property type="project" value="TreeGrafter"/>
</dbReference>
<feature type="region of interest" description="Disordered" evidence="5">
    <location>
        <begin position="81"/>
        <end position="116"/>
    </location>
</feature>
<sequence length="143" mass="15551">MPTAKAAPKPRTRETEAEADDAVSLQQILGGLDSLSVGELRQIATAAEAKIRDKSEGEKRALKEEMERRAADLGISIRELFDEPGQPARRGRGKAARKPEGSGVAPKYKGPDGELWSGRGRMPKWLQVAQAEGKSKDDFLIRG</sequence>
<evidence type="ECO:0000256" key="3">
    <source>
        <dbReference type="ARBA" id="ARBA00022490"/>
    </source>
</evidence>
<evidence type="ECO:0000259" key="6">
    <source>
        <dbReference type="SMART" id="SM00528"/>
    </source>
</evidence>
<dbReference type="GO" id="GO:0000976">
    <property type="term" value="F:transcription cis-regulatory region binding"/>
    <property type="evidence" value="ECO:0007669"/>
    <property type="project" value="TreeGrafter"/>
</dbReference>
<comment type="subcellular location">
    <subcellularLocation>
        <location evidence="1">Cytoplasm</location>
        <location evidence="1">Nucleoid</location>
    </subcellularLocation>
</comment>
<dbReference type="InterPro" id="IPR027444">
    <property type="entry name" value="H-NS_C_dom"/>
</dbReference>
<dbReference type="PANTHER" id="PTHR38097:SF2">
    <property type="entry name" value="DNA-BINDING PROTEIN STPA"/>
    <property type="match status" value="1"/>
</dbReference>
<proteinExistence type="inferred from homology"/>
<gene>
    <name evidence="7" type="ORF">LHA35_26930</name>
</gene>
<dbReference type="Pfam" id="PF00816">
    <property type="entry name" value="Histone_HNS"/>
    <property type="match status" value="1"/>
</dbReference>
<dbReference type="PANTHER" id="PTHR38097">
    <property type="match status" value="1"/>
</dbReference>
<keyword evidence="8" id="KW-1185">Reference proteome</keyword>
<keyword evidence="3" id="KW-0963">Cytoplasm</keyword>
<dbReference type="SMART" id="SM00528">
    <property type="entry name" value="HNS"/>
    <property type="match status" value="1"/>
</dbReference>
<organism evidence="7 8">
    <name type="scientific">Roseicella aerolata</name>
    <dbReference type="NCBI Taxonomy" id="2883479"/>
    <lineage>
        <taxon>Bacteria</taxon>
        <taxon>Pseudomonadati</taxon>
        <taxon>Pseudomonadota</taxon>
        <taxon>Alphaproteobacteria</taxon>
        <taxon>Acetobacterales</taxon>
        <taxon>Roseomonadaceae</taxon>
        <taxon>Roseicella</taxon>
    </lineage>
</organism>
<dbReference type="GO" id="GO:0009295">
    <property type="term" value="C:nucleoid"/>
    <property type="evidence" value="ECO:0007669"/>
    <property type="project" value="UniProtKB-SubCell"/>
</dbReference>
<accession>A0A9X1II85</accession>
<dbReference type="Gene3D" id="4.10.430.10">
    <property type="entry name" value="Histone-like protein H-NS, C-terminal domain"/>
    <property type="match status" value="1"/>
</dbReference>
<dbReference type="InterPro" id="IPR037150">
    <property type="entry name" value="H-NS_C_dom_sf"/>
</dbReference>
<dbReference type="Proteomes" id="UP001139311">
    <property type="component" value="Unassembled WGS sequence"/>
</dbReference>
<comment type="caution">
    <text evidence="7">The sequence shown here is derived from an EMBL/GenBank/DDBJ whole genome shotgun (WGS) entry which is preliminary data.</text>
</comment>
<feature type="region of interest" description="Disordered" evidence="5">
    <location>
        <begin position="1"/>
        <end position="22"/>
    </location>
</feature>
<dbReference type="GO" id="GO:0032993">
    <property type="term" value="C:protein-DNA complex"/>
    <property type="evidence" value="ECO:0007669"/>
    <property type="project" value="TreeGrafter"/>
</dbReference>
<evidence type="ECO:0000256" key="1">
    <source>
        <dbReference type="ARBA" id="ARBA00004453"/>
    </source>
</evidence>
<keyword evidence="4" id="KW-0238">DNA-binding</keyword>
<evidence type="ECO:0000313" key="8">
    <source>
        <dbReference type="Proteomes" id="UP001139311"/>
    </source>
</evidence>
<evidence type="ECO:0000256" key="4">
    <source>
        <dbReference type="ARBA" id="ARBA00023125"/>
    </source>
</evidence>
<evidence type="ECO:0000256" key="2">
    <source>
        <dbReference type="ARBA" id="ARBA00010610"/>
    </source>
</evidence>
<comment type="similarity">
    <text evidence="2">Belongs to the histone-like protein H-NS family.</text>
</comment>